<evidence type="ECO:0000313" key="10">
    <source>
        <dbReference type="EMBL" id="MCU6700308.1"/>
    </source>
</evidence>
<evidence type="ECO:0000256" key="5">
    <source>
        <dbReference type="ARBA" id="ARBA00022683"/>
    </source>
</evidence>
<dbReference type="PANTHER" id="PTHR32502:SF8">
    <property type="entry name" value="N-ACETYLGALACTOSAMINE PERMEASE IIC COMPONENT 1"/>
    <property type="match status" value="1"/>
</dbReference>
<sequence>MHISIFQAILLGLLYYLTNNGTPWVTGLGSVSIRQPIVCGAITGLILGDVTQGVIIGATINTLYLGFINAGGTLPADAGIGGIVGTALALSSGASAEAAIAIAVPLGIAGTMIWTLRQTVNIYFVHQMDKYALTGDTKKMAFWQKWPTQIFACLVTTIPVAAMVYLGSAAVQGAIDALSGTPLHILSVIGSLLPAIGIGMLLKMLNTRKGILLFFVLGFFLQTYSGLGMLVIAIFAGILAYVYGELKFKDQEV</sequence>
<keyword evidence="5" id="KW-0598">Phosphotransferase system</keyword>
<evidence type="ECO:0000256" key="3">
    <source>
        <dbReference type="ARBA" id="ARBA00022475"/>
    </source>
</evidence>
<dbReference type="InterPro" id="IPR050303">
    <property type="entry name" value="GatZ_KbaZ_carbometab"/>
</dbReference>
<keyword evidence="4 10" id="KW-0762">Sugar transport</keyword>
<evidence type="ECO:0000256" key="2">
    <source>
        <dbReference type="ARBA" id="ARBA00022448"/>
    </source>
</evidence>
<keyword evidence="7 9" id="KW-1133">Transmembrane helix</keyword>
<dbReference type="Proteomes" id="UP001207605">
    <property type="component" value="Unassembled WGS sequence"/>
</dbReference>
<keyword evidence="3" id="KW-1003">Cell membrane</keyword>
<comment type="subcellular location">
    <subcellularLocation>
        <location evidence="1">Cell membrane</location>
        <topology evidence="1">Multi-pass membrane protein</topology>
    </subcellularLocation>
</comment>
<dbReference type="Pfam" id="PF03609">
    <property type="entry name" value="EII-Sor"/>
    <property type="match status" value="1"/>
</dbReference>
<keyword evidence="6 9" id="KW-0812">Transmembrane</keyword>
<evidence type="ECO:0000256" key="4">
    <source>
        <dbReference type="ARBA" id="ARBA00022597"/>
    </source>
</evidence>
<evidence type="ECO:0000256" key="6">
    <source>
        <dbReference type="ARBA" id="ARBA00022692"/>
    </source>
</evidence>
<reference evidence="10 11" key="1">
    <citation type="journal article" date="2021" name="ISME Commun">
        <title>Automated analysis of genomic sequences facilitates high-throughput and comprehensive description of bacteria.</title>
        <authorList>
            <person name="Hitch T.C.A."/>
        </authorList>
    </citation>
    <scope>NUCLEOTIDE SEQUENCE [LARGE SCALE GENOMIC DNA]</scope>
    <source>
        <strain evidence="10 11">Sanger_02</strain>
    </source>
</reference>
<proteinExistence type="predicted"/>
<comment type="caution">
    <text evidence="10">The sequence shown here is derived from an EMBL/GenBank/DDBJ whole genome shotgun (WGS) entry which is preliminary data.</text>
</comment>
<feature type="transmembrane region" description="Helical" evidence="9">
    <location>
        <begin position="214"/>
        <end position="243"/>
    </location>
</feature>
<evidence type="ECO:0000256" key="9">
    <source>
        <dbReference type="SAM" id="Phobius"/>
    </source>
</evidence>
<keyword evidence="11" id="KW-1185">Reference proteome</keyword>
<organism evidence="10 11">
    <name type="scientific">Dorea ammoniilytica</name>
    <dbReference type="NCBI Taxonomy" id="2981788"/>
    <lineage>
        <taxon>Bacteria</taxon>
        <taxon>Bacillati</taxon>
        <taxon>Bacillota</taxon>
        <taxon>Clostridia</taxon>
        <taxon>Lachnospirales</taxon>
        <taxon>Lachnospiraceae</taxon>
        <taxon>Dorea</taxon>
    </lineage>
</organism>
<name>A0ABT2S6U2_9FIRM</name>
<evidence type="ECO:0000256" key="1">
    <source>
        <dbReference type="ARBA" id="ARBA00004651"/>
    </source>
</evidence>
<evidence type="ECO:0000256" key="8">
    <source>
        <dbReference type="ARBA" id="ARBA00023136"/>
    </source>
</evidence>
<accession>A0ABT2S6U2</accession>
<dbReference type="PROSITE" id="PS51106">
    <property type="entry name" value="PTS_EIIC_TYPE_4"/>
    <property type="match status" value="1"/>
</dbReference>
<gene>
    <name evidence="10" type="ORF">OCV65_08710</name>
</gene>
<dbReference type="RefSeq" id="WP_118383621.1">
    <property type="nucleotide sequence ID" value="NZ_JAOQJV010000010.1"/>
</dbReference>
<feature type="transmembrane region" description="Helical" evidence="9">
    <location>
        <begin position="150"/>
        <end position="171"/>
    </location>
</feature>
<feature type="transmembrane region" description="Helical" evidence="9">
    <location>
        <begin position="183"/>
        <end position="202"/>
    </location>
</feature>
<keyword evidence="2" id="KW-0813">Transport</keyword>
<evidence type="ECO:0000256" key="7">
    <source>
        <dbReference type="ARBA" id="ARBA00022989"/>
    </source>
</evidence>
<dbReference type="InterPro" id="IPR004700">
    <property type="entry name" value="PTS_IIC_man"/>
</dbReference>
<keyword evidence="8 9" id="KW-0472">Membrane</keyword>
<evidence type="ECO:0000313" key="11">
    <source>
        <dbReference type="Proteomes" id="UP001207605"/>
    </source>
</evidence>
<dbReference type="PANTHER" id="PTHR32502">
    <property type="entry name" value="N-ACETYLGALACTOSAMINE PERMEASE II COMPONENT-RELATED"/>
    <property type="match status" value="1"/>
</dbReference>
<protein>
    <submittedName>
        <fullName evidence="10">PTS sugar transporter subunit IIC</fullName>
    </submittedName>
</protein>
<dbReference type="EMBL" id="JAOQJV010000010">
    <property type="protein sequence ID" value="MCU6700308.1"/>
    <property type="molecule type" value="Genomic_DNA"/>
</dbReference>